<dbReference type="VEuPathDB" id="VectorBase:HLOH_044958"/>
<evidence type="ECO:0000313" key="4">
    <source>
        <dbReference type="Proteomes" id="UP000821853"/>
    </source>
</evidence>
<sequence>MRLTFHCVDFFVVCMVGTCMATTDEVCLLLITLRCVTLGVLTQEQKMTIPEDPCRDPKFKEKDIDLMKAQKEAVSWEELSPAACNRLLAFLFQSIGYLFLHRGFVVLALLLTKMTFSREALS</sequence>
<evidence type="ECO:0000256" key="1">
    <source>
        <dbReference type="SAM" id="Phobius"/>
    </source>
</evidence>
<feature type="transmembrane region" description="Helical" evidence="1">
    <location>
        <begin position="87"/>
        <end position="111"/>
    </location>
</feature>
<proteinExistence type="predicted"/>
<keyword evidence="1" id="KW-0472">Membrane</keyword>
<gene>
    <name evidence="3" type="ORF">HPB48_021638</name>
</gene>
<keyword evidence="2" id="KW-0732">Signal</keyword>
<evidence type="ECO:0000313" key="3">
    <source>
        <dbReference type="EMBL" id="KAH9375297.1"/>
    </source>
</evidence>
<keyword evidence="1" id="KW-1133">Transmembrane helix</keyword>
<evidence type="ECO:0000256" key="2">
    <source>
        <dbReference type="SAM" id="SignalP"/>
    </source>
</evidence>
<name>A0A9J6GKB8_HAELO</name>
<feature type="chain" id="PRO_5039904716" evidence="2">
    <location>
        <begin position="22"/>
        <end position="122"/>
    </location>
</feature>
<accession>A0A9J6GKB8</accession>
<organism evidence="3 4">
    <name type="scientific">Haemaphysalis longicornis</name>
    <name type="common">Bush tick</name>
    <dbReference type="NCBI Taxonomy" id="44386"/>
    <lineage>
        <taxon>Eukaryota</taxon>
        <taxon>Metazoa</taxon>
        <taxon>Ecdysozoa</taxon>
        <taxon>Arthropoda</taxon>
        <taxon>Chelicerata</taxon>
        <taxon>Arachnida</taxon>
        <taxon>Acari</taxon>
        <taxon>Parasitiformes</taxon>
        <taxon>Ixodida</taxon>
        <taxon>Ixodoidea</taxon>
        <taxon>Ixodidae</taxon>
        <taxon>Haemaphysalinae</taxon>
        <taxon>Haemaphysalis</taxon>
    </lineage>
</organism>
<keyword evidence="4" id="KW-1185">Reference proteome</keyword>
<feature type="signal peptide" evidence="2">
    <location>
        <begin position="1"/>
        <end position="21"/>
    </location>
</feature>
<reference evidence="3 4" key="1">
    <citation type="journal article" date="2020" name="Cell">
        <title>Large-Scale Comparative Analyses of Tick Genomes Elucidate Their Genetic Diversity and Vector Capacities.</title>
        <authorList>
            <consortium name="Tick Genome and Microbiome Consortium (TIGMIC)"/>
            <person name="Jia N."/>
            <person name="Wang J."/>
            <person name="Shi W."/>
            <person name="Du L."/>
            <person name="Sun Y."/>
            <person name="Zhan W."/>
            <person name="Jiang J.F."/>
            <person name="Wang Q."/>
            <person name="Zhang B."/>
            <person name="Ji P."/>
            <person name="Bell-Sakyi L."/>
            <person name="Cui X.M."/>
            <person name="Yuan T.T."/>
            <person name="Jiang B.G."/>
            <person name="Yang W.F."/>
            <person name="Lam T.T."/>
            <person name="Chang Q.C."/>
            <person name="Ding S.J."/>
            <person name="Wang X.J."/>
            <person name="Zhu J.G."/>
            <person name="Ruan X.D."/>
            <person name="Zhao L."/>
            <person name="Wei J.T."/>
            <person name="Ye R.Z."/>
            <person name="Que T.C."/>
            <person name="Du C.H."/>
            <person name="Zhou Y.H."/>
            <person name="Cheng J.X."/>
            <person name="Dai P.F."/>
            <person name="Guo W.B."/>
            <person name="Han X.H."/>
            <person name="Huang E.J."/>
            <person name="Li L.F."/>
            <person name="Wei W."/>
            <person name="Gao Y.C."/>
            <person name="Liu J.Z."/>
            <person name="Shao H.Z."/>
            <person name="Wang X."/>
            <person name="Wang C.C."/>
            <person name="Yang T.C."/>
            <person name="Huo Q.B."/>
            <person name="Li W."/>
            <person name="Chen H.Y."/>
            <person name="Chen S.E."/>
            <person name="Zhou L.G."/>
            <person name="Ni X.B."/>
            <person name="Tian J.H."/>
            <person name="Sheng Y."/>
            <person name="Liu T."/>
            <person name="Pan Y.S."/>
            <person name="Xia L.Y."/>
            <person name="Li J."/>
            <person name="Zhao F."/>
            <person name="Cao W.C."/>
        </authorList>
    </citation>
    <scope>NUCLEOTIDE SEQUENCE [LARGE SCALE GENOMIC DNA]</scope>
    <source>
        <strain evidence="3">HaeL-2018</strain>
    </source>
</reference>
<comment type="caution">
    <text evidence="3">The sequence shown here is derived from an EMBL/GenBank/DDBJ whole genome shotgun (WGS) entry which is preliminary data.</text>
</comment>
<keyword evidence="1" id="KW-0812">Transmembrane</keyword>
<protein>
    <submittedName>
        <fullName evidence="3">Uncharacterized protein</fullName>
    </submittedName>
</protein>
<dbReference type="Proteomes" id="UP000821853">
    <property type="component" value="Chromosome 5"/>
</dbReference>
<dbReference type="EMBL" id="JABSTR010000007">
    <property type="protein sequence ID" value="KAH9375297.1"/>
    <property type="molecule type" value="Genomic_DNA"/>
</dbReference>
<dbReference type="AlphaFoldDB" id="A0A9J6GKB8"/>